<dbReference type="EMBL" id="FNON01000002">
    <property type="protein sequence ID" value="SDX27661.1"/>
    <property type="molecule type" value="Genomic_DNA"/>
</dbReference>
<feature type="DNA-binding region" description="H-T-H motif" evidence="4">
    <location>
        <begin position="18"/>
        <end position="37"/>
    </location>
</feature>
<dbReference type="InterPro" id="IPR001647">
    <property type="entry name" value="HTH_TetR"/>
</dbReference>
<evidence type="ECO:0000256" key="2">
    <source>
        <dbReference type="ARBA" id="ARBA00023125"/>
    </source>
</evidence>
<dbReference type="PANTHER" id="PTHR30055">
    <property type="entry name" value="HTH-TYPE TRANSCRIPTIONAL REGULATOR RUTR"/>
    <property type="match status" value="1"/>
</dbReference>
<reference evidence="6 7" key="1">
    <citation type="submission" date="2016-10" db="EMBL/GenBank/DDBJ databases">
        <authorList>
            <person name="de Groot N.N."/>
        </authorList>
    </citation>
    <scope>NUCLEOTIDE SEQUENCE [LARGE SCALE GENOMIC DNA]</scope>
    <source>
        <strain evidence="6 7">CPCC 202699</strain>
    </source>
</reference>
<dbReference type="GO" id="GO:0003700">
    <property type="term" value="F:DNA-binding transcription factor activity"/>
    <property type="evidence" value="ECO:0007669"/>
    <property type="project" value="TreeGrafter"/>
</dbReference>
<dbReference type="GO" id="GO:0000976">
    <property type="term" value="F:transcription cis-regulatory region binding"/>
    <property type="evidence" value="ECO:0007669"/>
    <property type="project" value="TreeGrafter"/>
</dbReference>
<keyword evidence="3" id="KW-0804">Transcription</keyword>
<dbReference type="SUPFAM" id="SSF46689">
    <property type="entry name" value="Homeodomain-like"/>
    <property type="match status" value="1"/>
</dbReference>
<sequence>MIVRSVLPLLIEHGTAITTSQIAKAACIGEGTIFRVFKDKDELIDACMTEALRPDAALSVIAEIPLDQPLETRLVEAAEVMYAHLQRMGAVMSALFHSGRPHHRGERPRKSARQESTDAMRAAIAELFEPERESLRVPVDQAAALFLSMMMMQARSFPDGPTAKQLIDVFLHGALEAE</sequence>
<dbReference type="InterPro" id="IPR050109">
    <property type="entry name" value="HTH-type_TetR-like_transc_reg"/>
</dbReference>
<gene>
    <name evidence="6" type="ORF">SAMN05421504_102884</name>
</gene>
<keyword evidence="2 4" id="KW-0238">DNA-binding</keyword>
<keyword evidence="1" id="KW-0805">Transcription regulation</keyword>
<dbReference type="Pfam" id="PF00440">
    <property type="entry name" value="TetR_N"/>
    <property type="match status" value="1"/>
</dbReference>
<evidence type="ECO:0000256" key="3">
    <source>
        <dbReference type="ARBA" id="ARBA00023163"/>
    </source>
</evidence>
<organism evidence="6 7">
    <name type="scientific">Amycolatopsis xylanica</name>
    <dbReference type="NCBI Taxonomy" id="589385"/>
    <lineage>
        <taxon>Bacteria</taxon>
        <taxon>Bacillati</taxon>
        <taxon>Actinomycetota</taxon>
        <taxon>Actinomycetes</taxon>
        <taxon>Pseudonocardiales</taxon>
        <taxon>Pseudonocardiaceae</taxon>
        <taxon>Amycolatopsis</taxon>
    </lineage>
</organism>
<protein>
    <submittedName>
        <fullName evidence="6">DNA-binding transcriptional regulator, AcrR family</fullName>
    </submittedName>
</protein>
<dbReference type="AlphaFoldDB" id="A0A1H3ADW9"/>
<evidence type="ECO:0000256" key="4">
    <source>
        <dbReference type="PROSITE-ProRule" id="PRU00335"/>
    </source>
</evidence>
<dbReference type="STRING" id="589385.SAMN05421504_102884"/>
<dbReference type="Proteomes" id="UP000199515">
    <property type="component" value="Unassembled WGS sequence"/>
</dbReference>
<dbReference type="InterPro" id="IPR009057">
    <property type="entry name" value="Homeodomain-like_sf"/>
</dbReference>
<evidence type="ECO:0000313" key="7">
    <source>
        <dbReference type="Proteomes" id="UP000199515"/>
    </source>
</evidence>
<dbReference type="Gene3D" id="1.10.357.10">
    <property type="entry name" value="Tetracycline Repressor, domain 2"/>
    <property type="match status" value="1"/>
</dbReference>
<dbReference type="PROSITE" id="PS50977">
    <property type="entry name" value="HTH_TETR_2"/>
    <property type="match status" value="1"/>
</dbReference>
<feature type="domain" description="HTH tetR-type" evidence="5">
    <location>
        <begin position="1"/>
        <end position="55"/>
    </location>
</feature>
<evidence type="ECO:0000256" key="1">
    <source>
        <dbReference type="ARBA" id="ARBA00023015"/>
    </source>
</evidence>
<evidence type="ECO:0000259" key="5">
    <source>
        <dbReference type="PROSITE" id="PS50977"/>
    </source>
</evidence>
<dbReference type="PANTHER" id="PTHR30055:SF234">
    <property type="entry name" value="HTH-TYPE TRANSCRIPTIONAL REGULATOR BETI"/>
    <property type="match status" value="1"/>
</dbReference>
<proteinExistence type="predicted"/>
<evidence type="ECO:0000313" key="6">
    <source>
        <dbReference type="EMBL" id="SDX27661.1"/>
    </source>
</evidence>
<name>A0A1H3ADW9_9PSEU</name>
<accession>A0A1H3ADW9</accession>
<keyword evidence="7" id="KW-1185">Reference proteome</keyword>